<dbReference type="Pfam" id="PF00672">
    <property type="entry name" value="HAMP"/>
    <property type="match status" value="2"/>
</dbReference>
<dbReference type="InterPro" id="IPR004089">
    <property type="entry name" value="MCPsignal_dom"/>
</dbReference>
<evidence type="ECO:0000256" key="1">
    <source>
        <dbReference type="ARBA" id="ARBA00023224"/>
    </source>
</evidence>
<dbReference type="RefSeq" id="WP_268609209.1">
    <property type="nucleotide sequence ID" value="NZ_CP113797.1"/>
</dbReference>
<feature type="domain" description="Phytochrome chromophore attachment site" evidence="6">
    <location>
        <begin position="503"/>
        <end position="639"/>
    </location>
</feature>
<feature type="domain" description="HAMP" evidence="8">
    <location>
        <begin position="426"/>
        <end position="478"/>
    </location>
</feature>
<dbReference type="FunFam" id="1.10.287.950:FF:000001">
    <property type="entry name" value="Methyl-accepting chemotaxis sensory transducer"/>
    <property type="match status" value="1"/>
</dbReference>
<evidence type="ECO:0000259" key="6">
    <source>
        <dbReference type="PROSITE" id="PS50046"/>
    </source>
</evidence>
<dbReference type="InterPro" id="IPR029016">
    <property type="entry name" value="GAF-like_dom_sf"/>
</dbReference>
<dbReference type="PROSITE" id="PS50885">
    <property type="entry name" value="HAMP"/>
    <property type="match status" value="2"/>
</dbReference>
<dbReference type="CDD" id="cd18773">
    <property type="entry name" value="PDC1_HK_sensor"/>
    <property type="match status" value="1"/>
</dbReference>
<dbReference type="PANTHER" id="PTHR32089">
    <property type="entry name" value="METHYL-ACCEPTING CHEMOTAXIS PROTEIN MCPB"/>
    <property type="match status" value="1"/>
</dbReference>
<dbReference type="SMART" id="SM00283">
    <property type="entry name" value="MA"/>
    <property type="match status" value="1"/>
</dbReference>
<evidence type="ECO:0000256" key="5">
    <source>
        <dbReference type="SAM" id="Phobius"/>
    </source>
</evidence>
<evidence type="ECO:0000313" key="10">
    <source>
        <dbReference type="Proteomes" id="UP001163152"/>
    </source>
</evidence>
<keyword evidence="5" id="KW-0472">Membrane</keyword>
<dbReference type="EMBL" id="CP113797">
    <property type="protein sequence ID" value="WAL59414.1"/>
    <property type="molecule type" value="Genomic_DNA"/>
</dbReference>
<name>A0A9E8ZCL4_9CYAN</name>
<evidence type="ECO:0000259" key="7">
    <source>
        <dbReference type="PROSITE" id="PS50111"/>
    </source>
</evidence>
<keyword evidence="5" id="KW-0812">Transmembrane</keyword>
<dbReference type="InterPro" id="IPR016132">
    <property type="entry name" value="Phyto_chromo_attachment"/>
</dbReference>
<dbReference type="PANTHER" id="PTHR32089:SF114">
    <property type="entry name" value="METHYL-ACCEPTING CHEMOTAXIS PROTEIN MCPB"/>
    <property type="match status" value="1"/>
</dbReference>
<proteinExistence type="inferred from homology"/>
<dbReference type="PROSITE" id="PS50111">
    <property type="entry name" value="CHEMOTAXIS_TRANSDUC_2"/>
    <property type="match status" value="1"/>
</dbReference>
<keyword evidence="1 3" id="KW-0807">Transducer</keyword>
<dbReference type="AlphaFoldDB" id="A0A9E8ZCL4"/>
<dbReference type="SUPFAM" id="SSF58104">
    <property type="entry name" value="Methyl-accepting chemotaxis protein (MCP) signaling domain"/>
    <property type="match status" value="1"/>
</dbReference>
<comment type="similarity">
    <text evidence="2">Belongs to the methyl-accepting chemotaxis (MCP) protein family.</text>
</comment>
<dbReference type="Gene3D" id="3.30.450.40">
    <property type="match status" value="1"/>
</dbReference>
<dbReference type="Pfam" id="PF01590">
    <property type="entry name" value="GAF"/>
    <property type="match status" value="1"/>
</dbReference>
<organism evidence="9 10">
    <name type="scientific">Thermocoleostomius sinensis A174</name>
    <dbReference type="NCBI Taxonomy" id="2016057"/>
    <lineage>
        <taxon>Bacteria</taxon>
        <taxon>Bacillati</taxon>
        <taxon>Cyanobacteriota</taxon>
        <taxon>Cyanophyceae</taxon>
        <taxon>Oculatellales</taxon>
        <taxon>Oculatellaceae</taxon>
        <taxon>Thermocoleostomius</taxon>
    </lineage>
</organism>
<protein>
    <submittedName>
        <fullName evidence="9">Methyl-accepting chemotaxis protein</fullName>
    </submittedName>
</protein>
<dbReference type="KEGG" id="tsin:OXH18_19900"/>
<dbReference type="GO" id="GO:0007165">
    <property type="term" value="P:signal transduction"/>
    <property type="evidence" value="ECO:0007669"/>
    <property type="project" value="UniProtKB-KW"/>
</dbReference>
<dbReference type="CDD" id="cd06225">
    <property type="entry name" value="HAMP"/>
    <property type="match status" value="2"/>
</dbReference>
<dbReference type="Gene3D" id="3.30.450.20">
    <property type="entry name" value="PAS domain"/>
    <property type="match status" value="1"/>
</dbReference>
<evidence type="ECO:0000259" key="8">
    <source>
        <dbReference type="PROSITE" id="PS50885"/>
    </source>
</evidence>
<dbReference type="Pfam" id="PF00015">
    <property type="entry name" value="MCPsignal"/>
    <property type="match status" value="1"/>
</dbReference>
<dbReference type="GO" id="GO:0016020">
    <property type="term" value="C:membrane"/>
    <property type="evidence" value="ECO:0007669"/>
    <property type="project" value="InterPro"/>
</dbReference>
<feature type="transmembrane region" description="Helical" evidence="5">
    <location>
        <begin position="55"/>
        <end position="78"/>
    </location>
</feature>
<feature type="transmembrane region" description="Helical" evidence="5">
    <location>
        <begin position="406"/>
        <end position="425"/>
    </location>
</feature>
<accession>A0A9E8ZCL4</accession>
<evidence type="ECO:0000256" key="2">
    <source>
        <dbReference type="ARBA" id="ARBA00029447"/>
    </source>
</evidence>
<evidence type="ECO:0000256" key="3">
    <source>
        <dbReference type="PROSITE-ProRule" id="PRU00284"/>
    </source>
</evidence>
<evidence type="ECO:0000313" key="9">
    <source>
        <dbReference type="EMBL" id="WAL59414.1"/>
    </source>
</evidence>
<reference evidence="9" key="1">
    <citation type="submission" date="2022-12" db="EMBL/GenBank/DDBJ databases">
        <title>Polyphasic identification of a Novel Hot-Spring Cyanobacterium Ocullathermofonsia sinensis gen nov. sp. nov. and Genomic Insights on its Adaptations to the Thermal Habitat.</title>
        <authorList>
            <person name="Daroch M."/>
            <person name="Tang J."/>
            <person name="Jiang Y."/>
        </authorList>
    </citation>
    <scope>NUCLEOTIDE SEQUENCE</scope>
    <source>
        <strain evidence="9">PKUAC-SCTA174</strain>
    </source>
</reference>
<dbReference type="SUPFAM" id="SSF158472">
    <property type="entry name" value="HAMP domain-like"/>
    <property type="match status" value="1"/>
</dbReference>
<dbReference type="SMART" id="SM00304">
    <property type="entry name" value="HAMP"/>
    <property type="match status" value="3"/>
</dbReference>
<dbReference type="SMART" id="SM00065">
    <property type="entry name" value="GAF"/>
    <property type="match status" value="1"/>
</dbReference>
<feature type="region of interest" description="Disordered" evidence="4">
    <location>
        <begin position="1"/>
        <end position="21"/>
    </location>
</feature>
<dbReference type="CDD" id="cd11386">
    <property type="entry name" value="MCP_signal"/>
    <property type="match status" value="1"/>
</dbReference>
<dbReference type="GO" id="GO:0006935">
    <property type="term" value="P:chemotaxis"/>
    <property type="evidence" value="ECO:0007669"/>
    <property type="project" value="UniProtKB-ARBA"/>
</dbReference>
<dbReference type="Gene3D" id="1.10.287.950">
    <property type="entry name" value="Methyl-accepting chemotaxis protein"/>
    <property type="match status" value="1"/>
</dbReference>
<feature type="domain" description="Methyl-accepting transducer" evidence="7">
    <location>
        <begin position="721"/>
        <end position="957"/>
    </location>
</feature>
<dbReference type="InterPro" id="IPR003018">
    <property type="entry name" value="GAF"/>
</dbReference>
<sequence length="993" mass="108543">MTTTPSSPKSNPVESSRSLNQLPLSDTQELSEISYSNSQWQPLRWPQRLGVRAKATALAVILSVVPVVIIGGAATYFANRIITERTLEEKEKVANAVGLRLNEFVRARLADSEKIAKAPFMTNADVLEETPPESIVEYFDNFIEQDPTYDQIAVIQPDGGYAFLKNGAGLRSSKGTWPAEDDKIKLFVERNVPYFLEARDTLRPAVSPLRMSNTTKKSAFFIALPVLNPETNRLNSVIYSRTSADNISALINQYVGLLVGGDDLENDQLRFHVIDHDTAYFERTEDGQEMEVSSSRIERNGDSVLIDGQPFQPGGAIYTKTNRIFVSEDNEGINSEMQAVFPKYVELQQANTPTTVTDISQQDGQEYLLTYVPIPTVENLSFDWGVLVAQPTAVAFGPQRALTLSLLLGTGIAAITVGAIAAILANRAARPIVTATDAVEKIGRGDLSTRLEFQGNDEIAKLGENIDNMAAQLQEFLEAKALEADQERLLIAARGTGAIRTADLQGIFDQTVAGVRQVLKLDRVVVYRLNEQEPQGVVSESVGPDLPSALQEAIVDDCIPSELYEAYRNGRIVVANDVAQAELNRKHLDLLRRLDVRSLLIVPIVGADRLFGLLIAHSCFAPRQWREAEINFLQRLGNELGLSTFWATLLEDTEQLAEEQRRLKDNLQISALRLLQEVDPISRGNLTVRAKVTEDEIGTIADSYNATVESLCKIVRQVQEAAAQVVSTTGSSESSVKLLSTEAARQAGEIFAALEQIQQMANAAQAVAANAAQAEIAVQEAAQTVEEGDAAMNRTVDGMQSIRATVAETAKKVKHLGESSQKISTVIDLINAFAAQTNMLALNASIEASRAGEYGKGFAVVAEEVRTLARQSAEATEEIRKLVVSIQAETNEVVRAMEVGTEQVVMGTKLVDETRQSLNRITRTSTQIGQLVEAIAQATITQSETSETVTRSMEDIAAIATKTSTEVQSVSESFTELRQVAQTLQEEVSRFKV</sequence>
<dbReference type="SUPFAM" id="SSF55781">
    <property type="entry name" value="GAF domain-like"/>
    <property type="match status" value="1"/>
</dbReference>
<dbReference type="PROSITE" id="PS50046">
    <property type="entry name" value="PHYTOCHROME_2"/>
    <property type="match status" value="1"/>
</dbReference>
<feature type="domain" description="HAMP" evidence="8">
    <location>
        <begin position="673"/>
        <end position="716"/>
    </location>
</feature>
<evidence type="ECO:0000256" key="4">
    <source>
        <dbReference type="SAM" id="MobiDB-lite"/>
    </source>
</evidence>
<dbReference type="Gene3D" id="6.10.340.10">
    <property type="match status" value="1"/>
</dbReference>
<keyword evidence="5" id="KW-1133">Transmembrane helix</keyword>
<keyword evidence="10" id="KW-1185">Reference proteome</keyword>
<dbReference type="InterPro" id="IPR003660">
    <property type="entry name" value="HAMP_dom"/>
</dbReference>
<gene>
    <name evidence="9" type="ORF">OXH18_19900</name>
</gene>
<dbReference type="Proteomes" id="UP001163152">
    <property type="component" value="Chromosome"/>
</dbReference>